<sequence length="283" mass="32144">MINFNGNIVEADVARVSLNNRGYKYGDALFETMRVVNGKILFLEDHYFRLMASMRILRMEIPMNYTMEFFEDEILKTIKVNTNLNNSARVRLNVDRGEGGKYLPKETSVPQFNIVAEPLEHLIYQVHPFENYKVDLYKDFYLAPGLLSGLKSTNKALQVIGSIYAKENDFNNCLVLNTNKSIVEALNGNLFLVKGESIKTPPLEDGCLKGVMRKQILSLLQNNPNYTIEEASISPFELQKADELFITNTIVGIQSIGSYRKKKYINDTAKAILNSLNVKIRLG</sequence>
<comment type="pathway">
    <text evidence="2">Amino-acid biosynthesis; L-valine biosynthesis; L-valine from pyruvate: step 4/4.</text>
</comment>
<evidence type="ECO:0000313" key="9">
    <source>
        <dbReference type="EMBL" id="MFD1064382.1"/>
    </source>
</evidence>
<comment type="catalytic activity">
    <reaction evidence="7">
        <text>L-isoleucine + 2-oxoglutarate = (S)-3-methyl-2-oxopentanoate + L-glutamate</text>
        <dbReference type="Rhea" id="RHEA:24801"/>
        <dbReference type="ChEBI" id="CHEBI:16810"/>
        <dbReference type="ChEBI" id="CHEBI:29985"/>
        <dbReference type="ChEBI" id="CHEBI:35146"/>
        <dbReference type="ChEBI" id="CHEBI:58045"/>
        <dbReference type="EC" id="2.6.1.42"/>
    </reaction>
</comment>
<comment type="catalytic activity">
    <reaction evidence="8">
        <text>L-leucine + 2-oxoglutarate = 4-methyl-2-oxopentanoate + L-glutamate</text>
        <dbReference type="Rhea" id="RHEA:18321"/>
        <dbReference type="ChEBI" id="CHEBI:16810"/>
        <dbReference type="ChEBI" id="CHEBI:17865"/>
        <dbReference type="ChEBI" id="CHEBI:29985"/>
        <dbReference type="ChEBI" id="CHEBI:57427"/>
        <dbReference type="EC" id="2.6.1.42"/>
    </reaction>
</comment>
<dbReference type="InterPro" id="IPR001544">
    <property type="entry name" value="Aminotrans_IV"/>
</dbReference>
<keyword evidence="9" id="KW-0808">Transferase</keyword>
<accession>A0ABW3N9Q0</accession>
<dbReference type="EC" id="2.6.1.42" evidence="5"/>
<evidence type="ECO:0000256" key="2">
    <source>
        <dbReference type="ARBA" id="ARBA00004931"/>
    </source>
</evidence>
<name>A0ABW3N9Q0_9FLAO</name>
<evidence type="ECO:0000256" key="3">
    <source>
        <dbReference type="ARBA" id="ARBA00005072"/>
    </source>
</evidence>
<evidence type="ECO:0000256" key="4">
    <source>
        <dbReference type="ARBA" id="ARBA00009320"/>
    </source>
</evidence>
<reference evidence="10" key="1">
    <citation type="journal article" date="2019" name="Int. J. Syst. Evol. Microbiol.">
        <title>The Global Catalogue of Microorganisms (GCM) 10K type strain sequencing project: providing services to taxonomists for standard genome sequencing and annotation.</title>
        <authorList>
            <consortium name="The Broad Institute Genomics Platform"/>
            <consortium name="The Broad Institute Genome Sequencing Center for Infectious Disease"/>
            <person name="Wu L."/>
            <person name="Ma J."/>
        </authorList>
    </citation>
    <scope>NUCLEOTIDE SEQUENCE [LARGE SCALE GENOMIC DNA]</scope>
    <source>
        <strain evidence="10">CCUG 62215</strain>
    </source>
</reference>
<dbReference type="PANTHER" id="PTHR42743">
    <property type="entry name" value="AMINO-ACID AMINOTRANSFERASE"/>
    <property type="match status" value="1"/>
</dbReference>
<comment type="similarity">
    <text evidence="4">Belongs to the class-IV pyridoxal-phosphate-dependent aminotransferase family.</text>
</comment>
<dbReference type="CDD" id="cd00449">
    <property type="entry name" value="PLPDE_IV"/>
    <property type="match status" value="1"/>
</dbReference>
<comment type="catalytic activity">
    <reaction evidence="6">
        <text>L-valine + 2-oxoglutarate = 3-methyl-2-oxobutanoate + L-glutamate</text>
        <dbReference type="Rhea" id="RHEA:24813"/>
        <dbReference type="ChEBI" id="CHEBI:11851"/>
        <dbReference type="ChEBI" id="CHEBI:16810"/>
        <dbReference type="ChEBI" id="CHEBI:29985"/>
        <dbReference type="ChEBI" id="CHEBI:57762"/>
        <dbReference type="EC" id="2.6.1.42"/>
    </reaction>
</comment>
<dbReference type="RefSeq" id="WP_386132868.1">
    <property type="nucleotide sequence ID" value="NZ_JBHTJL010000020.1"/>
</dbReference>
<dbReference type="Pfam" id="PF01063">
    <property type="entry name" value="Aminotran_4"/>
    <property type="match status" value="1"/>
</dbReference>
<dbReference type="PANTHER" id="PTHR42743:SF11">
    <property type="entry name" value="AMINODEOXYCHORISMATE LYASE"/>
    <property type="match status" value="1"/>
</dbReference>
<evidence type="ECO:0000256" key="5">
    <source>
        <dbReference type="ARBA" id="ARBA00013053"/>
    </source>
</evidence>
<dbReference type="InterPro" id="IPR043132">
    <property type="entry name" value="BCAT-like_C"/>
</dbReference>
<keyword evidence="9" id="KW-0032">Aminotransferase</keyword>
<comment type="pathway">
    <text evidence="1">Amino-acid biosynthesis; L-isoleucine biosynthesis; L-isoleucine from 2-oxobutanoate: step 4/4.</text>
</comment>
<protein>
    <recommendedName>
        <fullName evidence="5">branched-chain-amino-acid transaminase</fullName>
        <ecNumber evidence="5">2.6.1.42</ecNumber>
    </recommendedName>
</protein>
<dbReference type="Gene3D" id="3.30.470.10">
    <property type="match status" value="1"/>
</dbReference>
<proteinExistence type="inferred from homology"/>
<dbReference type="InterPro" id="IPR043131">
    <property type="entry name" value="BCAT-like_N"/>
</dbReference>
<evidence type="ECO:0000313" key="10">
    <source>
        <dbReference type="Proteomes" id="UP001597013"/>
    </source>
</evidence>
<dbReference type="Proteomes" id="UP001597013">
    <property type="component" value="Unassembled WGS sequence"/>
</dbReference>
<evidence type="ECO:0000256" key="7">
    <source>
        <dbReference type="ARBA" id="ARBA00048798"/>
    </source>
</evidence>
<comment type="pathway">
    <text evidence="3">Amino-acid biosynthesis; L-leucine biosynthesis; L-leucine from 3-methyl-2-oxobutanoate: step 4/4.</text>
</comment>
<organism evidence="9 10">
    <name type="scientific">Winogradskyella litorisediminis</name>
    <dbReference type="NCBI Taxonomy" id="1156618"/>
    <lineage>
        <taxon>Bacteria</taxon>
        <taxon>Pseudomonadati</taxon>
        <taxon>Bacteroidota</taxon>
        <taxon>Flavobacteriia</taxon>
        <taxon>Flavobacteriales</taxon>
        <taxon>Flavobacteriaceae</taxon>
        <taxon>Winogradskyella</taxon>
    </lineage>
</organism>
<evidence type="ECO:0000256" key="6">
    <source>
        <dbReference type="ARBA" id="ARBA00048212"/>
    </source>
</evidence>
<dbReference type="InterPro" id="IPR036038">
    <property type="entry name" value="Aminotransferase-like"/>
</dbReference>
<dbReference type="GO" id="GO:0008483">
    <property type="term" value="F:transaminase activity"/>
    <property type="evidence" value="ECO:0007669"/>
    <property type="project" value="UniProtKB-KW"/>
</dbReference>
<dbReference type="Gene3D" id="3.20.10.10">
    <property type="entry name" value="D-amino Acid Aminotransferase, subunit A, domain 2"/>
    <property type="match status" value="1"/>
</dbReference>
<evidence type="ECO:0000256" key="8">
    <source>
        <dbReference type="ARBA" id="ARBA00049229"/>
    </source>
</evidence>
<comment type="caution">
    <text evidence="9">The sequence shown here is derived from an EMBL/GenBank/DDBJ whole genome shotgun (WGS) entry which is preliminary data.</text>
</comment>
<evidence type="ECO:0000256" key="1">
    <source>
        <dbReference type="ARBA" id="ARBA00004824"/>
    </source>
</evidence>
<keyword evidence="10" id="KW-1185">Reference proteome</keyword>
<gene>
    <name evidence="9" type="ORF">ACFQ1Q_14100</name>
</gene>
<dbReference type="SUPFAM" id="SSF56752">
    <property type="entry name" value="D-aminoacid aminotransferase-like PLP-dependent enzymes"/>
    <property type="match status" value="1"/>
</dbReference>
<dbReference type="EMBL" id="JBHTJL010000020">
    <property type="protein sequence ID" value="MFD1064382.1"/>
    <property type="molecule type" value="Genomic_DNA"/>
</dbReference>
<dbReference type="InterPro" id="IPR050571">
    <property type="entry name" value="Class-IV_PLP-Dep_Aminotrnsfr"/>
</dbReference>